<accession>D4LST9</accession>
<dbReference type="HOGENOM" id="CLU_2464138_0_0_9"/>
<gene>
    <name evidence="1" type="ORF">CK5_25440</name>
</gene>
<dbReference type="KEGG" id="rob:CK5_25440"/>
<proteinExistence type="predicted"/>
<organism evidence="1 2">
    <name type="scientific">Blautia obeum A2-162</name>
    <dbReference type="NCBI Taxonomy" id="657314"/>
    <lineage>
        <taxon>Bacteria</taxon>
        <taxon>Bacillati</taxon>
        <taxon>Bacillota</taxon>
        <taxon>Clostridia</taxon>
        <taxon>Lachnospirales</taxon>
        <taxon>Lachnospiraceae</taxon>
        <taxon>Blautia</taxon>
    </lineage>
</organism>
<keyword evidence="2" id="KW-1185">Reference proteome</keyword>
<protein>
    <recommendedName>
        <fullName evidence="3">Chorion class high-cysteine HCB protein 13</fullName>
    </recommendedName>
</protein>
<sequence length="106" mass="10866">MESSLHNMKCEQNLEDFTMSDLAATNCGCGNDGCGCNNNCGCGNGTGLFGDNSCSCILWIICLMCLCGNNGYGCSNNCGCGNDSCWIIIVLLLLCSGGCGNNGCGC</sequence>
<reference evidence="1 2" key="1">
    <citation type="submission" date="2010-03" db="EMBL/GenBank/DDBJ databases">
        <title>The genome sequence of Ruminococcus obeum A2-162.</title>
        <authorList>
            <consortium name="metaHIT consortium -- http://www.metahit.eu/"/>
            <person name="Pajon A."/>
            <person name="Turner K."/>
            <person name="Parkhill J."/>
            <person name="Duncan S."/>
            <person name="Flint H."/>
        </authorList>
    </citation>
    <scope>NUCLEOTIDE SEQUENCE [LARGE SCALE GENOMIC DNA]</scope>
    <source>
        <strain evidence="1 2">A2-162</strain>
    </source>
</reference>
<evidence type="ECO:0000313" key="2">
    <source>
        <dbReference type="Proteomes" id="UP000008955"/>
    </source>
</evidence>
<dbReference type="AlphaFoldDB" id="D4LST9"/>
<dbReference type="PATRIC" id="fig|657314.3.peg.2388"/>
<evidence type="ECO:0008006" key="3">
    <source>
        <dbReference type="Google" id="ProtNLM"/>
    </source>
</evidence>
<dbReference type="Proteomes" id="UP000008955">
    <property type="component" value="Chromosome"/>
</dbReference>
<name>D4LST9_9FIRM</name>
<reference evidence="1 2" key="2">
    <citation type="submission" date="2010-03" db="EMBL/GenBank/DDBJ databases">
        <authorList>
            <person name="Pajon A."/>
        </authorList>
    </citation>
    <scope>NUCLEOTIDE SEQUENCE [LARGE SCALE GENOMIC DNA]</scope>
    <source>
        <strain evidence="1 2">A2-162</strain>
    </source>
</reference>
<dbReference type="EMBL" id="FP929054">
    <property type="protein sequence ID" value="CBL23847.1"/>
    <property type="molecule type" value="Genomic_DNA"/>
</dbReference>
<evidence type="ECO:0000313" key="1">
    <source>
        <dbReference type="EMBL" id="CBL23847.1"/>
    </source>
</evidence>